<feature type="domain" description="Peptidase A2" evidence="3">
    <location>
        <begin position="182"/>
        <end position="269"/>
    </location>
</feature>
<dbReference type="GO" id="GO:0004190">
    <property type="term" value="F:aspartic-type endopeptidase activity"/>
    <property type="evidence" value="ECO:0007669"/>
    <property type="project" value="InterPro"/>
</dbReference>
<comment type="caution">
    <text evidence="4">The sequence shown here is derived from an EMBL/GenBank/DDBJ whole genome shotgun (WGS) entry which is preliminary data.</text>
</comment>
<evidence type="ECO:0000313" key="4">
    <source>
        <dbReference type="EMBL" id="KAF0025642.1"/>
    </source>
</evidence>
<sequence>MVEEFQAERGEKQILQKEQEKVGASNQEDCPRYEVNILTVRQRPDHLRRELEKREITTNGSPDPKPMQNEVSEEIPTKQKDSSWERVKHFQGLRRPQRWEKSKDPAPSSTSYQEDSQRYEADRLTMKQRVNNLPTMTCQHGGIPTSPATEGRLTSNVQDVPDGHSFLGNCPRLEMVVNGVKIPFILDTGAKVTLLSHSLFRKSFKDIQMRDRTEIPWLKIKAANGLTVPYQGYVVLDFQAGDIEIMGKGVLIVKNDCFGTRYGLLGMNVILEIWKSVSSVDNLECELDNLQSLTNALPDPKPMETEEPEEIHTHASPDPKPMQKEVPEEIPTKQKDLTWKRIRHFLGLRKPQRWKKPKCSTAPATAGRLTADVKNVPSKPSFVGPYTMVEMVVNGVKIPFMLDTGSPVTLLNHSLFRKSFKDIQMRDKTEIPFRKVKAANGLKTPTQGYVVLDFQNGDFEFMGRAVLIVEDEDCCSTQYGVLGMNVVAEIFKPVSTLGKLLRDLDKLQSPTNVPPAPKPMVTEVQEEIPQKATDFNLEQNPTLSGSLTQQLTLLQHFPFCH</sequence>
<dbReference type="Pfam" id="PF13650">
    <property type="entry name" value="Asp_protease_2"/>
    <property type="match status" value="1"/>
</dbReference>
<dbReference type="InterPro" id="IPR034122">
    <property type="entry name" value="Retropepsin-like_bacterial"/>
</dbReference>
<evidence type="ECO:0000256" key="1">
    <source>
        <dbReference type="ARBA" id="ARBA00022801"/>
    </source>
</evidence>
<dbReference type="Pfam" id="PF13975">
    <property type="entry name" value="gag-asp_proteas"/>
    <property type="match status" value="1"/>
</dbReference>
<evidence type="ECO:0000259" key="3">
    <source>
        <dbReference type="PROSITE" id="PS50175"/>
    </source>
</evidence>
<dbReference type="CDD" id="cd05483">
    <property type="entry name" value="retropepsin_like_bacteria"/>
    <property type="match status" value="2"/>
</dbReference>
<organism evidence="4 5">
    <name type="scientific">Scophthalmus maximus</name>
    <name type="common">Turbot</name>
    <name type="synonym">Psetta maxima</name>
    <dbReference type="NCBI Taxonomy" id="52904"/>
    <lineage>
        <taxon>Eukaryota</taxon>
        <taxon>Metazoa</taxon>
        <taxon>Chordata</taxon>
        <taxon>Craniata</taxon>
        <taxon>Vertebrata</taxon>
        <taxon>Euteleostomi</taxon>
        <taxon>Actinopterygii</taxon>
        <taxon>Neopterygii</taxon>
        <taxon>Teleostei</taxon>
        <taxon>Neoteleostei</taxon>
        <taxon>Acanthomorphata</taxon>
        <taxon>Carangaria</taxon>
        <taxon>Pleuronectiformes</taxon>
        <taxon>Pleuronectoidei</taxon>
        <taxon>Scophthalmidae</taxon>
        <taxon>Scophthalmus</taxon>
    </lineage>
</organism>
<reference evidence="4 5" key="1">
    <citation type="submission" date="2019-06" db="EMBL/GenBank/DDBJ databases">
        <title>Draft genomes of female and male turbot (Scophthalmus maximus).</title>
        <authorList>
            <person name="Xu H."/>
            <person name="Xu X.-W."/>
            <person name="Shao C."/>
            <person name="Chen S."/>
        </authorList>
    </citation>
    <scope>NUCLEOTIDE SEQUENCE [LARGE SCALE GENOMIC DNA]</scope>
    <source>
        <strain evidence="4">Ysfricsl-2016a</strain>
        <tissue evidence="4">Blood</tissue>
    </source>
</reference>
<feature type="compositionally biased region" description="Basic and acidic residues" evidence="2">
    <location>
        <begin position="1"/>
        <end position="21"/>
    </location>
</feature>
<feature type="region of interest" description="Disordered" evidence="2">
    <location>
        <begin position="295"/>
        <end position="325"/>
    </location>
</feature>
<dbReference type="AlphaFoldDB" id="A0A6A4S2U1"/>
<dbReference type="PROSITE" id="PS50175">
    <property type="entry name" value="ASP_PROT_RETROV"/>
    <property type="match status" value="1"/>
</dbReference>
<evidence type="ECO:0000256" key="2">
    <source>
        <dbReference type="SAM" id="MobiDB-lite"/>
    </source>
</evidence>
<accession>A0A6A4S2U1</accession>
<feature type="region of interest" description="Disordered" evidence="2">
    <location>
        <begin position="1"/>
        <end position="118"/>
    </location>
</feature>
<dbReference type="Proteomes" id="UP000438429">
    <property type="component" value="Unassembled WGS sequence"/>
</dbReference>
<dbReference type="GO" id="GO:0006508">
    <property type="term" value="P:proteolysis"/>
    <property type="evidence" value="ECO:0007669"/>
    <property type="project" value="InterPro"/>
</dbReference>
<dbReference type="InterPro" id="IPR021109">
    <property type="entry name" value="Peptidase_aspartic_dom_sf"/>
</dbReference>
<gene>
    <name evidence="4" type="ORF">F2P81_022523</name>
</gene>
<proteinExistence type="predicted"/>
<feature type="compositionally biased region" description="Basic and acidic residues" evidence="2">
    <location>
        <begin position="75"/>
        <end position="88"/>
    </location>
</feature>
<name>A0A6A4S2U1_SCOMX</name>
<protein>
    <recommendedName>
        <fullName evidence="3">Peptidase A2 domain-containing protein</fullName>
    </recommendedName>
</protein>
<dbReference type="InterPro" id="IPR001995">
    <property type="entry name" value="Peptidase_A2_cat"/>
</dbReference>
<feature type="compositionally biased region" description="Basic and acidic residues" evidence="2">
    <location>
        <begin position="310"/>
        <end position="325"/>
    </location>
</feature>
<dbReference type="SUPFAM" id="SSF50630">
    <property type="entry name" value="Acid proteases"/>
    <property type="match status" value="2"/>
</dbReference>
<keyword evidence="1" id="KW-0378">Hydrolase</keyword>
<feature type="compositionally biased region" description="Basic and acidic residues" evidence="2">
    <location>
        <begin position="42"/>
        <end position="56"/>
    </location>
</feature>
<evidence type="ECO:0000313" key="5">
    <source>
        <dbReference type="Proteomes" id="UP000438429"/>
    </source>
</evidence>
<dbReference type="Gene3D" id="2.40.70.10">
    <property type="entry name" value="Acid Proteases"/>
    <property type="match status" value="2"/>
</dbReference>
<dbReference type="EMBL" id="VEVO01000020">
    <property type="protein sequence ID" value="KAF0025642.1"/>
    <property type="molecule type" value="Genomic_DNA"/>
</dbReference>